<name>A0ABS2QYQ3_9BACI</name>
<dbReference type="PANTHER" id="PTHR39179">
    <property type="entry name" value="SPORE COAT PROTEIN I"/>
    <property type="match status" value="1"/>
</dbReference>
<dbReference type="SUPFAM" id="SSF56112">
    <property type="entry name" value="Protein kinase-like (PK-like)"/>
    <property type="match status" value="1"/>
</dbReference>
<evidence type="ECO:0000313" key="2">
    <source>
        <dbReference type="Proteomes" id="UP000809829"/>
    </source>
</evidence>
<evidence type="ECO:0000313" key="1">
    <source>
        <dbReference type="EMBL" id="MBM7704601.1"/>
    </source>
</evidence>
<keyword evidence="1" id="KW-0167">Capsid protein</keyword>
<comment type="caution">
    <text evidence="1">The sequence shown here is derived from an EMBL/GenBank/DDBJ whole genome shotgun (WGS) entry which is preliminary data.</text>
</comment>
<sequence length="335" mass="40133">MLETIYEHYGVRPTELMTIGQHKGFQYRNILYTIINVRNMEQEELTELHQMSQFLMTQGDRQVATLMANQQGTGVTETDDQRFIVCRCPIFNPVSSSNIGKELALFHQRGRMLPYEVEKCKRLGQWKSMWETRLDQMEKFWYSKVQEHPNHEMEKKFIESFPYYVGLTENAIQYLVDTEIDDLPRTIDTATICHHRFTAQTWGENYYYKLPIDWVFDHPSRDLAEYIRANYMKHNHRIHKQTIHEFLSEYETVSPLSSFAWRLLYARLLFPVHYFEVIEGYYSSRDKNVQHGYFKQLESILQHSNAYEQFLKQFYSFVGITATRYNIPELTWLSS</sequence>
<protein>
    <submittedName>
        <fullName evidence="1">Spore coat protein YutH</fullName>
    </submittedName>
</protein>
<gene>
    <name evidence="1" type="ORF">JOC83_003458</name>
</gene>
<keyword evidence="1" id="KW-0946">Virion</keyword>
<keyword evidence="2" id="KW-1185">Reference proteome</keyword>
<dbReference type="InterPro" id="IPR047175">
    <property type="entry name" value="CotS-like"/>
</dbReference>
<dbReference type="RefSeq" id="WP_205188600.1">
    <property type="nucleotide sequence ID" value="NZ_JAFBFC010000007.1"/>
</dbReference>
<proteinExistence type="predicted"/>
<accession>A0ABS2QYQ3</accession>
<dbReference type="InterPro" id="IPR014254">
    <property type="entry name" value="Spore_coat_YutH"/>
</dbReference>
<dbReference type="EMBL" id="JAFBFC010000007">
    <property type="protein sequence ID" value="MBM7704601.1"/>
    <property type="molecule type" value="Genomic_DNA"/>
</dbReference>
<dbReference type="NCBIfam" id="TIGR02905">
    <property type="entry name" value="spore_yutH"/>
    <property type="match status" value="1"/>
</dbReference>
<dbReference type="Gene3D" id="3.90.1200.10">
    <property type="match status" value="1"/>
</dbReference>
<dbReference type="InterPro" id="IPR011009">
    <property type="entry name" value="Kinase-like_dom_sf"/>
</dbReference>
<dbReference type="PANTHER" id="PTHR39179:SF2">
    <property type="entry name" value="ENDOSPORE COAT-ASSOCIATED PROTEIN YUTH"/>
    <property type="match status" value="1"/>
</dbReference>
<organism evidence="1 2">
    <name type="scientific">Priestia iocasae</name>
    <dbReference type="NCBI Taxonomy" id="2291674"/>
    <lineage>
        <taxon>Bacteria</taxon>
        <taxon>Bacillati</taxon>
        <taxon>Bacillota</taxon>
        <taxon>Bacilli</taxon>
        <taxon>Bacillales</taxon>
        <taxon>Bacillaceae</taxon>
        <taxon>Priestia</taxon>
    </lineage>
</organism>
<dbReference type="Proteomes" id="UP000809829">
    <property type="component" value="Unassembled WGS sequence"/>
</dbReference>
<reference evidence="1 2" key="1">
    <citation type="submission" date="2021-01" db="EMBL/GenBank/DDBJ databases">
        <title>Genomic Encyclopedia of Type Strains, Phase IV (KMG-IV): sequencing the most valuable type-strain genomes for metagenomic binning, comparative biology and taxonomic classification.</title>
        <authorList>
            <person name="Goeker M."/>
        </authorList>
    </citation>
    <scope>NUCLEOTIDE SEQUENCE [LARGE SCALE GENOMIC DNA]</scope>
    <source>
        <strain evidence="1 2">DSM 104297</strain>
    </source>
</reference>